<dbReference type="Gene3D" id="3.90.580.10">
    <property type="entry name" value="Zinc finger, CHC2-type domain"/>
    <property type="match status" value="1"/>
</dbReference>
<dbReference type="Pfam" id="PF08273">
    <property type="entry name" value="Zn_Ribbon_Prim"/>
    <property type="match status" value="1"/>
</dbReference>
<dbReference type="HOGENOM" id="CLU_005630_2_0_6"/>
<proteinExistence type="predicted"/>
<dbReference type="EMBL" id="CBSV010000135">
    <property type="protein sequence ID" value="CDH01517.1"/>
    <property type="molecule type" value="Genomic_DNA"/>
</dbReference>
<dbReference type="Gene3D" id="3.40.1360.10">
    <property type="match status" value="1"/>
</dbReference>
<dbReference type="Pfam" id="PF06048">
    <property type="entry name" value="DUF927"/>
    <property type="match status" value="1"/>
</dbReference>
<keyword evidence="5" id="KW-0235">DNA replication</keyword>
<keyword evidence="2" id="KW-0639">Primosome</keyword>
<dbReference type="InterPro" id="IPR009270">
    <property type="entry name" value="DUF927"/>
</dbReference>
<comment type="caution">
    <text evidence="8">The sequence shown here is derived from an EMBL/GenBank/DDBJ whole genome shotgun (WGS) entry which is preliminary data.</text>
</comment>
<dbReference type="SUPFAM" id="SSF57783">
    <property type="entry name" value="Zinc beta-ribbon"/>
    <property type="match status" value="1"/>
</dbReference>
<keyword evidence="3" id="KW-0808">Transferase</keyword>
<dbReference type="GO" id="GO:0004386">
    <property type="term" value="F:helicase activity"/>
    <property type="evidence" value="ECO:0007669"/>
    <property type="project" value="InterPro"/>
</dbReference>
<dbReference type="GO" id="GO:0006269">
    <property type="term" value="P:DNA replication, synthesis of primer"/>
    <property type="evidence" value="ECO:0007669"/>
    <property type="project" value="UniProtKB-KW"/>
</dbReference>
<keyword evidence="4" id="KW-0548">Nucleotidyltransferase</keyword>
<dbReference type="SMART" id="SM00778">
    <property type="entry name" value="Prim_Zn_Ribbon"/>
    <property type="match status" value="1"/>
</dbReference>
<dbReference type="CDD" id="cd01029">
    <property type="entry name" value="TOPRIM_primases"/>
    <property type="match status" value="1"/>
</dbReference>
<dbReference type="GO" id="GO:0003677">
    <property type="term" value="F:DNA binding"/>
    <property type="evidence" value="ECO:0007669"/>
    <property type="project" value="InterPro"/>
</dbReference>
<dbReference type="InterPro" id="IPR013237">
    <property type="entry name" value="Phage_T7_Gp4_N"/>
</dbReference>
<evidence type="ECO:0000313" key="8">
    <source>
        <dbReference type="EMBL" id="CDH01517.1"/>
    </source>
</evidence>
<evidence type="ECO:0000256" key="3">
    <source>
        <dbReference type="ARBA" id="ARBA00022679"/>
    </source>
</evidence>
<dbReference type="InterPro" id="IPR036977">
    <property type="entry name" value="DNA_primase_Znf_CHC2"/>
</dbReference>
<evidence type="ECO:0000259" key="7">
    <source>
        <dbReference type="SMART" id="SM00778"/>
    </source>
</evidence>
<dbReference type="InterPro" id="IPR006171">
    <property type="entry name" value="TOPRIM_dom"/>
</dbReference>
<evidence type="ECO:0000256" key="2">
    <source>
        <dbReference type="ARBA" id="ARBA00022515"/>
    </source>
</evidence>
<dbReference type="GO" id="GO:0016779">
    <property type="term" value="F:nucleotidyltransferase activity"/>
    <property type="evidence" value="ECO:0007669"/>
    <property type="project" value="UniProtKB-KW"/>
</dbReference>
<dbReference type="GO" id="GO:0008270">
    <property type="term" value="F:zinc ion binding"/>
    <property type="evidence" value="ECO:0007669"/>
    <property type="project" value="InterPro"/>
</dbReference>
<dbReference type="InterPro" id="IPR034154">
    <property type="entry name" value="TOPRIM_DnaG/twinkle"/>
</dbReference>
<dbReference type="AlphaFoldDB" id="A0A077NHB7"/>
<feature type="domain" description="DNA primase/helicase Gp4 N-terminal Bacteriophage T7-like" evidence="7">
    <location>
        <begin position="44"/>
        <end position="83"/>
    </location>
</feature>
<gene>
    <name evidence="8" type="ORF">XBFM1_220009</name>
</gene>
<organism evidence="8 9">
    <name type="scientific">Xenorhabdus bovienii str. feltiae Moldova</name>
    <dbReference type="NCBI Taxonomy" id="1398200"/>
    <lineage>
        <taxon>Bacteria</taxon>
        <taxon>Pseudomonadati</taxon>
        <taxon>Pseudomonadota</taxon>
        <taxon>Gammaproteobacteria</taxon>
        <taxon>Enterobacterales</taxon>
        <taxon>Morganellaceae</taxon>
        <taxon>Xenorhabdus</taxon>
    </lineage>
</organism>
<evidence type="ECO:0000256" key="1">
    <source>
        <dbReference type="ARBA" id="ARBA00022478"/>
    </source>
</evidence>
<evidence type="ECO:0000256" key="4">
    <source>
        <dbReference type="ARBA" id="ARBA00022695"/>
    </source>
</evidence>
<evidence type="ECO:0000256" key="5">
    <source>
        <dbReference type="ARBA" id="ARBA00022705"/>
    </source>
</evidence>
<evidence type="ECO:0000313" key="9">
    <source>
        <dbReference type="Proteomes" id="UP000028487"/>
    </source>
</evidence>
<sequence>MIMSQGNNNQKSRPLDVISAVKQSATNHWQLLLPACGIDVPLKGKHGACPICGGTDRFHFIDDHNNGDWHCRQCDQPNHGDGLDLVARNKGITVFAAAKKVADVLAMPLPEPKTKTVKEQPRAAKPIAERIVALVATAVTGKSQYLVKKGLQCPNQRLLKDGSLLLVVQTLDGTITGAQTIKPNGEKRLVAGTQKKGSFIPLSEITVTPDTFIITEGYATALTVSQLHEGVVLAAIDEGNLLAVAEQVRERWSDAKIILAADNDWHVQGERDKNSKLKKNVGKIAAEKAAQSVDGWVTLPPTEDKADWDDYRQRYGIKAAKQTFSEGLYRVGKKVSVSKSVVINLDEPREKERDPLKPHVDTRKNGIYWVEPKEQNGEIIEIEKWLSDYMEVVGIGSDGGEGYLIIKLSQEGTGKHTFEAMPRREIGMPMGWARLRSRGINITTKNSLLPILADHLQRSGDRRKWEVTQTAGWHCGAYVMPDGEIIGQPYMPVAFCGGTSAIAGYVVRGTAEDWTTHVASLMKGNRSMMLGVLVGLAAPLNSLTGGNCFGVHLFAQSSAGKTTTVEAASSLYGDPEELKLSWHGTHHGLNNEAAARNDGFLPIDEIGQSANPKEVANSAYSLFNGVGKIQGKREGGNRAVIRWKIAALSTGEEDLETFLIKGGITPKAGQLVRLLSVPFVDTEFFNGYEDGDAHARAIKRESKRYCGAVGRAWILWLSENQERAIETVTCKEKEWLDSLPEEASAQVKRVAVRFALLDAAGELATHITGWSKEDCHTAIKQSFDDWLEDFGIGNREKYQVVTRARDFIQKYGLSRFQPYTYGKLNGNIDTANAMRINNLAGYLVHNRRGDGQVEYHIIPSVFEEEILQGLQKKSGFEALEEAGMLIKMEKDRFISKTISVNGTQGRFVVLIFKDED</sequence>
<accession>A0A077NHB7</accession>
<keyword evidence="6" id="KW-0804">Transcription</keyword>
<name>A0A077NHB7_XENBV</name>
<dbReference type="GO" id="GO:0000428">
    <property type="term" value="C:DNA-directed RNA polymerase complex"/>
    <property type="evidence" value="ECO:0007669"/>
    <property type="project" value="UniProtKB-KW"/>
</dbReference>
<reference evidence="8" key="1">
    <citation type="submission" date="2013-07" db="EMBL/GenBank/DDBJ databases">
        <title>Sub-species coevolution in mutualistic symbiosis.</title>
        <authorList>
            <person name="Murfin K."/>
            <person name="Klassen J."/>
            <person name="Lee M."/>
            <person name="Forst S."/>
            <person name="Stock P."/>
            <person name="Goodrich-Blair H."/>
        </authorList>
    </citation>
    <scope>NUCLEOTIDE SEQUENCE [LARGE SCALE GENOMIC DNA]</scope>
    <source>
        <strain evidence="8">Feltiae Moldova</strain>
    </source>
</reference>
<dbReference type="Pfam" id="PF13362">
    <property type="entry name" value="Toprim_3"/>
    <property type="match status" value="1"/>
</dbReference>
<protein>
    <submittedName>
        <fullName evidence="8">Putative prophage primase</fullName>
    </submittedName>
</protein>
<evidence type="ECO:0000256" key="6">
    <source>
        <dbReference type="ARBA" id="ARBA00023163"/>
    </source>
</evidence>
<dbReference type="GO" id="GO:1990077">
    <property type="term" value="C:primosome complex"/>
    <property type="evidence" value="ECO:0007669"/>
    <property type="project" value="UniProtKB-KW"/>
</dbReference>
<keyword evidence="1" id="KW-0240">DNA-directed RNA polymerase</keyword>
<dbReference type="Proteomes" id="UP000028487">
    <property type="component" value="Unassembled WGS sequence"/>
</dbReference>